<comment type="cofactor">
    <cofactor evidence="1">
        <name>FAD</name>
        <dbReference type="ChEBI" id="CHEBI:57692"/>
    </cofactor>
</comment>
<dbReference type="Gene3D" id="3.50.50.60">
    <property type="entry name" value="FAD/NAD(P)-binding domain"/>
    <property type="match status" value="1"/>
</dbReference>
<evidence type="ECO:0000313" key="5">
    <source>
        <dbReference type="EMBL" id="GGM42777.1"/>
    </source>
</evidence>
<dbReference type="InterPro" id="IPR017830">
    <property type="entry name" value="SQase_HpnE"/>
</dbReference>
<dbReference type="PANTHER" id="PTHR42923:SF47">
    <property type="entry name" value="BLR3003 PROTEIN"/>
    <property type="match status" value="1"/>
</dbReference>
<accession>A0A917TXB9</accession>
<dbReference type="PANTHER" id="PTHR42923">
    <property type="entry name" value="PROTOPORPHYRINOGEN OXIDASE"/>
    <property type="match status" value="1"/>
</dbReference>
<name>A0A917TXB9_9ACTN</name>
<reference evidence="5" key="2">
    <citation type="submission" date="2020-09" db="EMBL/GenBank/DDBJ databases">
        <authorList>
            <person name="Sun Q."/>
            <person name="Ohkuma M."/>
        </authorList>
    </citation>
    <scope>NUCLEOTIDE SEQUENCE</scope>
    <source>
        <strain evidence="5">JCM 19831</strain>
    </source>
</reference>
<dbReference type="GO" id="GO:0016491">
    <property type="term" value="F:oxidoreductase activity"/>
    <property type="evidence" value="ECO:0007669"/>
    <property type="project" value="UniProtKB-KW"/>
</dbReference>
<dbReference type="AlphaFoldDB" id="A0A917TXB9"/>
<dbReference type="Proteomes" id="UP000642070">
    <property type="component" value="Unassembled WGS sequence"/>
</dbReference>
<sequence length="465" mass="49347">MTPGPPAADAGRDVCVVGGGLAGITAAVRLADAGHRVTLFERRSELGGATYSFDHGSLVVDTGQHVFLRCYERYRALLDRLGSTGLTQLQPRFSVPILAPGRAPHVLARTRGLPAPAHLLPALAGYSLLDARERWHAIRAAAALRTVDPDDPDNDRRSFGGWLADHGQGSRAVRRLWDLITVAALNTPAEHASLALAARVFRTGLLERADAGDIGRPLVPLSSLHGRPAHRLLTRLGVRVATGSRVERVEPDTTGFRVAIGGAGGRSVQDELVAEAVVLAVPHAAAAQLVPAGASHDRDDWQHLGSAPIVNVHLRYDSAVTRLPFAAAVESPVQWVFDRTPASMTDGQYLVVSISAADDTITVPARRLAATYAAAVARLFPAARSARVLETFVTREPSATFRQAPGTRALRPGAATRLPGLVLAGAWTDTGWPDTMEGAVRSGHRAADVVLAHLVSSNRNLEGTR</sequence>
<evidence type="ECO:0000256" key="1">
    <source>
        <dbReference type="ARBA" id="ARBA00001974"/>
    </source>
</evidence>
<reference evidence="5" key="1">
    <citation type="journal article" date="2014" name="Int. J. Syst. Evol. Microbiol.">
        <title>Complete genome sequence of Corynebacterium casei LMG S-19264T (=DSM 44701T), isolated from a smear-ripened cheese.</title>
        <authorList>
            <consortium name="US DOE Joint Genome Institute (JGI-PGF)"/>
            <person name="Walter F."/>
            <person name="Albersmeier A."/>
            <person name="Kalinowski J."/>
            <person name="Ruckert C."/>
        </authorList>
    </citation>
    <scope>NUCLEOTIDE SEQUENCE</scope>
    <source>
        <strain evidence="5">JCM 19831</strain>
    </source>
</reference>
<organism evidence="5 6">
    <name type="scientific">Dactylosporangium sucinum</name>
    <dbReference type="NCBI Taxonomy" id="1424081"/>
    <lineage>
        <taxon>Bacteria</taxon>
        <taxon>Bacillati</taxon>
        <taxon>Actinomycetota</taxon>
        <taxon>Actinomycetes</taxon>
        <taxon>Micromonosporales</taxon>
        <taxon>Micromonosporaceae</taxon>
        <taxon>Dactylosporangium</taxon>
    </lineage>
</organism>
<dbReference type="InterPro" id="IPR001613">
    <property type="entry name" value="Flavin_amine_oxidase"/>
</dbReference>
<comment type="caution">
    <text evidence="5">The sequence shown here is derived from an EMBL/GenBank/DDBJ whole genome shotgun (WGS) entry which is preliminary data.</text>
</comment>
<dbReference type="EMBL" id="BMPI01000025">
    <property type="protein sequence ID" value="GGM42777.1"/>
    <property type="molecule type" value="Genomic_DNA"/>
</dbReference>
<protein>
    <submittedName>
        <fullName evidence="5">Phytoene dehydrogenase</fullName>
    </submittedName>
</protein>
<dbReference type="InterPro" id="IPR036188">
    <property type="entry name" value="FAD/NAD-bd_sf"/>
</dbReference>
<dbReference type="InterPro" id="IPR002937">
    <property type="entry name" value="Amino_oxidase"/>
</dbReference>
<feature type="domain" description="Amine oxidase" evidence="4">
    <location>
        <begin position="21"/>
        <end position="451"/>
    </location>
</feature>
<dbReference type="NCBIfam" id="TIGR03467">
    <property type="entry name" value="HpnE"/>
    <property type="match status" value="1"/>
</dbReference>
<dbReference type="Pfam" id="PF01593">
    <property type="entry name" value="Amino_oxidase"/>
    <property type="match status" value="1"/>
</dbReference>
<evidence type="ECO:0000259" key="4">
    <source>
        <dbReference type="Pfam" id="PF01593"/>
    </source>
</evidence>
<evidence type="ECO:0000313" key="6">
    <source>
        <dbReference type="Proteomes" id="UP000642070"/>
    </source>
</evidence>
<evidence type="ECO:0000256" key="2">
    <source>
        <dbReference type="ARBA" id="ARBA00023002"/>
    </source>
</evidence>
<proteinExistence type="predicted"/>
<gene>
    <name evidence="5" type="ORF">GCM10007977_050420</name>
</gene>
<keyword evidence="6" id="KW-1185">Reference proteome</keyword>
<evidence type="ECO:0000256" key="3">
    <source>
        <dbReference type="PIRSR" id="PIRSR601613-1"/>
    </source>
</evidence>
<feature type="binding site" evidence="3">
    <location>
        <position position="246"/>
    </location>
    <ligand>
        <name>FAD</name>
        <dbReference type="ChEBI" id="CHEBI:57692"/>
    </ligand>
</feature>
<dbReference type="SUPFAM" id="SSF51905">
    <property type="entry name" value="FAD/NAD(P)-binding domain"/>
    <property type="match status" value="1"/>
</dbReference>
<dbReference type="InterPro" id="IPR050464">
    <property type="entry name" value="Zeta_carotene_desat/Oxidored"/>
</dbReference>
<dbReference type="PRINTS" id="PR00757">
    <property type="entry name" value="AMINEOXDASEF"/>
</dbReference>
<dbReference type="RefSeq" id="WP_308429438.1">
    <property type="nucleotide sequence ID" value="NZ_BMPI01000025.1"/>
</dbReference>
<keyword evidence="2" id="KW-0560">Oxidoreductase</keyword>